<name>A0A090M753_OSTTA</name>
<dbReference type="PANTHER" id="PTHR35721">
    <property type="entry name" value="UREIDOGLYCOLATE HYDROLASE"/>
    <property type="match status" value="1"/>
</dbReference>
<sequence>MLIHSSCATDTVKDAQLELADGVPRLYIMRLQSKGGRLTFQEMNYHAKSSQSLGSISGAVWYIAVARATFSEAVFPTSNDISVFRVPGNALINLKKGTWHAGPLFKVGKCGFFSAVLTILQENTRDFINLELSDTNINDRHSHLYSVVETI</sequence>
<accession>A0A090M753</accession>
<dbReference type="FunCoup" id="A0A090M753">
    <property type="interactions" value="355"/>
</dbReference>
<protein>
    <submittedName>
        <fullName evidence="5">Ureidoglycolate hydrolase</fullName>
    </submittedName>
</protein>
<dbReference type="GO" id="GO:0006144">
    <property type="term" value="P:purine nucleobase metabolic process"/>
    <property type="evidence" value="ECO:0007669"/>
    <property type="project" value="UniProtKB-KW"/>
</dbReference>
<dbReference type="GO" id="GO:0000256">
    <property type="term" value="P:allantoin catabolic process"/>
    <property type="evidence" value="ECO:0007669"/>
    <property type="project" value="InterPro"/>
</dbReference>
<dbReference type="KEGG" id="ota:OT_ostta02g00540"/>
<evidence type="ECO:0000256" key="3">
    <source>
        <dbReference type="ARBA" id="ARBA00023239"/>
    </source>
</evidence>
<evidence type="ECO:0000256" key="2">
    <source>
        <dbReference type="ARBA" id="ARBA00022631"/>
    </source>
</evidence>
<dbReference type="InterPro" id="IPR024060">
    <property type="entry name" value="Ureidoglycolate_lyase_dom_sf"/>
</dbReference>
<gene>
    <name evidence="5" type="ORF">OT_ostta02g00540</name>
</gene>
<keyword evidence="5" id="KW-0378">Hydrolase</keyword>
<dbReference type="AlphaFoldDB" id="A0A090M753"/>
<dbReference type="OrthoDB" id="2018886at2759"/>
<evidence type="ECO:0000313" key="5">
    <source>
        <dbReference type="EMBL" id="CEG00927.1"/>
    </source>
</evidence>
<organism evidence="5 6">
    <name type="scientific">Ostreococcus tauri</name>
    <name type="common">Marine green alga</name>
    <dbReference type="NCBI Taxonomy" id="70448"/>
    <lineage>
        <taxon>Eukaryota</taxon>
        <taxon>Viridiplantae</taxon>
        <taxon>Chlorophyta</taxon>
        <taxon>Mamiellophyceae</taxon>
        <taxon>Mamiellales</taxon>
        <taxon>Bathycoccaceae</taxon>
        <taxon>Ostreococcus</taxon>
    </lineage>
</organism>
<evidence type="ECO:0000256" key="1">
    <source>
        <dbReference type="ARBA" id="ARBA00011738"/>
    </source>
</evidence>
<dbReference type="Proteomes" id="UP000009170">
    <property type="component" value="Unassembled WGS sequence"/>
</dbReference>
<dbReference type="InterPro" id="IPR011051">
    <property type="entry name" value="RmlC_Cupin_sf"/>
</dbReference>
<comment type="caution">
    <text evidence="5">The sequence shown here is derived from an EMBL/GenBank/DDBJ whole genome shotgun (WGS) entry which is preliminary data.</text>
</comment>
<dbReference type="GO" id="GO:0050385">
    <property type="term" value="F:ureidoglycolate lyase activity"/>
    <property type="evidence" value="ECO:0007669"/>
    <property type="project" value="UniProtKB-EC"/>
</dbReference>
<evidence type="ECO:0000313" key="6">
    <source>
        <dbReference type="Proteomes" id="UP000009170"/>
    </source>
</evidence>
<comment type="catalytic activity">
    <reaction evidence="4">
        <text>(S)-ureidoglycolate = urea + glyoxylate</text>
        <dbReference type="Rhea" id="RHEA:11304"/>
        <dbReference type="ChEBI" id="CHEBI:16199"/>
        <dbReference type="ChEBI" id="CHEBI:36655"/>
        <dbReference type="ChEBI" id="CHEBI:57296"/>
        <dbReference type="EC" id="4.3.2.3"/>
    </reaction>
</comment>
<evidence type="ECO:0000256" key="4">
    <source>
        <dbReference type="ARBA" id="ARBA00047684"/>
    </source>
</evidence>
<dbReference type="GeneID" id="9837039"/>
<dbReference type="Gene3D" id="2.60.120.480">
    <property type="entry name" value="Ureidoglycolate hydrolase"/>
    <property type="match status" value="1"/>
</dbReference>
<keyword evidence="3" id="KW-0456">Lyase</keyword>
<dbReference type="InParanoid" id="A0A090M753"/>
<reference evidence="5 6" key="2">
    <citation type="journal article" date="2014" name="BMC Genomics">
        <title>An improved genome of the model marine alga Ostreococcus tauri unfolds by assessing Illumina de novo assemblies.</title>
        <authorList>
            <person name="Blanc-Mathieu R."/>
            <person name="Verhelst B."/>
            <person name="Derelle E."/>
            <person name="Rombauts S."/>
            <person name="Bouget F.Y."/>
            <person name="Carre I."/>
            <person name="Chateau A."/>
            <person name="Eyre-Walker A."/>
            <person name="Grimsley N."/>
            <person name="Moreau H."/>
            <person name="Piegu B."/>
            <person name="Rivals E."/>
            <person name="Schackwitz W."/>
            <person name="Van de Peer Y."/>
            <person name="Piganeau G."/>
        </authorList>
    </citation>
    <scope>NUCLEOTIDE SEQUENCE [LARGE SCALE GENOMIC DNA]</scope>
    <source>
        <strain evidence="6">OTTH 0595 / CCAP 157/2 / RCC745</strain>
    </source>
</reference>
<dbReference type="RefSeq" id="XP_022840676.1">
    <property type="nucleotide sequence ID" value="XM_022984981.1"/>
</dbReference>
<dbReference type="GO" id="GO:0004848">
    <property type="term" value="F:ureidoglycolate hydrolase activity"/>
    <property type="evidence" value="ECO:0007669"/>
    <property type="project" value="InterPro"/>
</dbReference>
<comment type="subunit">
    <text evidence="1">Homodimer.</text>
</comment>
<dbReference type="PANTHER" id="PTHR35721:SF1">
    <property type="entry name" value="UREIDOGLYCOLATE HYDROLASE"/>
    <property type="match status" value="1"/>
</dbReference>
<reference evidence="6" key="1">
    <citation type="journal article" date="2006" name="Proc. Natl. Acad. Sci. U.S.A.">
        <title>Genome analysis of the smallest free-living eukaryote Ostreococcus tauri unveils many unique features.</title>
        <authorList>
            <person name="Derelle E."/>
            <person name="Ferraz C."/>
            <person name="Rombauts S."/>
            <person name="Rouze P."/>
            <person name="Worden A.Z."/>
            <person name="Robbens S."/>
            <person name="Partensky F."/>
            <person name="Degroeve S."/>
            <person name="Echeynie S."/>
            <person name="Cooke R."/>
            <person name="Saeys Y."/>
            <person name="Wuyts J."/>
            <person name="Jabbari K."/>
            <person name="Bowler C."/>
            <person name="Panaud O."/>
            <person name="Piegu B."/>
            <person name="Ball S.G."/>
            <person name="Ral J.-P."/>
            <person name="Bouget F.-Y."/>
            <person name="Piganeau G."/>
            <person name="De Baets B."/>
            <person name="Picard A."/>
            <person name="Delseny M."/>
            <person name="Demaille J."/>
            <person name="Van de Peer Y."/>
            <person name="Moreau H."/>
        </authorList>
    </citation>
    <scope>NUCLEOTIDE SEQUENCE [LARGE SCALE GENOMIC DNA]</scope>
    <source>
        <strain evidence="6">OTTH 0595 / CCAP 157/2 / RCC745</strain>
    </source>
</reference>
<dbReference type="EMBL" id="CAID01000002">
    <property type="protein sequence ID" value="CEG00927.1"/>
    <property type="molecule type" value="Genomic_DNA"/>
</dbReference>
<keyword evidence="2" id="KW-0659">Purine metabolism</keyword>
<proteinExistence type="predicted"/>
<dbReference type="SUPFAM" id="SSF51182">
    <property type="entry name" value="RmlC-like cupins"/>
    <property type="match status" value="1"/>
</dbReference>
<dbReference type="InterPro" id="IPR007247">
    <property type="entry name" value="Ureidogly_lyase"/>
</dbReference>
<keyword evidence="6" id="KW-1185">Reference proteome</keyword>
<dbReference type="Pfam" id="PF04115">
    <property type="entry name" value="Ureidogly_lyase"/>
    <property type="match status" value="1"/>
</dbReference>